<feature type="domain" description="Response regulatory" evidence="7">
    <location>
        <begin position="1"/>
        <end position="119"/>
    </location>
</feature>
<protein>
    <submittedName>
        <fullName evidence="8">DNA-binding response regulator</fullName>
    </submittedName>
</protein>
<comment type="function">
    <text evidence="4">Regulatory protein of the TOL plasmid xyl operons. XylS activates the xylXYZLTEGFJQKIH operon required for the degradation of toluene, m-xylene and p-xylene.</text>
</comment>
<evidence type="ECO:0000313" key="8">
    <source>
        <dbReference type="EMBL" id="RJG10300.1"/>
    </source>
</evidence>
<organism evidence="8 9">
    <name type="scientific">Pseudomonas cavernicola</name>
    <dbReference type="NCBI Taxonomy" id="2320866"/>
    <lineage>
        <taxon>Bacteria</taxon>
        <taxon>Pseudomonadati</taxon>
        <taxon>Pseudomonadota</taxon>
        <taxon>Gammaproteobacteria</taxon>
        <taxon>Pseudomonadales</taxon>
        <taxon>Pseudomonadaceae</taxon>
        <taxon>Pseudomonas</taxon>
    </lineage>
</organism>
<gene>
    <name evidence="8" type="ORF">D3879_19955</name>
</gene>
<keyword evidence="3" id="KW-0804">Transcription</keyword>
<evidence type="ECO:0000256" key="3">
    <source>
        <dbReference type="ARBA" id="ARBA00023163"/>
    </source>
</evidence>
<keyword evidence="5" id="KW-0597">Phosphoprotein</keyword>
<dbReference type="Pfam" id="PF00072">
    <property type="entry name" value="Response_reg"/>
    <property type="match status" value="1"/>
</dbReference>
<comment type="caution">
    <text evidence="8">The sequence shown here is derived from an EMBL/GenBank/DDBJ whole genome shotgun (WGS) entry which is preliminary data.</text>
</comment>
<dbReference type="InterPro" id="IPR001789">
    <property type="entry name" value="Sig_transdc_resp-reg_receiver"/>
</dbReference>
<name>A0A418XCZ6_9PSED</name>
<dbReference type="InterPro" id="IPR011006">
    <property type="entry name" value="CheY-like_superfamily"/>
</dbReference>
<dbReference type="PANTHER" id="PTHR46796">
    <property type="entry name" value="HTH-TYPE TRANSCRIPTIONAL ACTIVATOR RHAS-RELATED"/>
    <property type="match status" value="1"/>
</dbReference>
<dbReference type="Gene3D" id="1.10.10.60">
    <property type="entry name" value="Homeodomain-like"/>
    <property type="match status" value="2"/>
</dbReference>
<accession>A0A418XCZ6</accession>
<evidence type="ECO:0000256" key="4">
    <source>
        <dbReference type="ARBA" id="ARBA00037345"/>
    </source>
</evidence>
<evidence type="ECO:0000259" key="6">
    <source>
        <dbReference type="PROSITE" id="PS01124"/>
    </source>
</evidence>
<dbReference type="SUPFAM" id="SSF46689">
    <property type="entry name" value="Homeodomain-like"/>
    <property type="match status" value="2"/>
</dbReference>
<dbReference type="InterPro" id="IPR050204">
    <property type="entry name" value="AraC_XylS_family_regulators"/>
</dbReference>
<dbReference type="InterPro" id="IPR009057">
    <property type="entry name" value="Homeodomain-like_sf"/>
</dbReference>
<keyword evidence="9" id="KW-1185">Reference proteome</keyword>
<dbReference type="RefSeq" id="WP_119955981.1">
    <property type="nucleotide sequence ID" value="NZ_QYUR01000006.1"/>
</dbReference>
<feature type="modified residue" description="4-aspartylphosphate" evidence="5">
    <location>
        <position position="10"/>
    </location>
</feature>
<evidence type="ECO:0000313" key="9">
    <source>
        <dbReference type="Proteomes" id="UP000284021"/>
    </source>
</evidence>
<reference evidence="8 9" key="1">
    <citation type="submission" date="2018-09" db="EMBL/GenBank/DDBJ databases">
        <authorList>
            <person name="Zhu H."/>
        </authorList>
    </citation>
    <scope>NUCLEOTIDE SEQUENCE [LARGE SCALE GENOMIC DNA]</scope>
    <source>
        <strain evidence="8 9">K1S02-6</strain>
    </source>
</reference>
<dbReference type="Pfam" id="PF12833">
    <property type="entry name" value="HTH_18"/>
    <property type="match status" value="1"/>
</dbReference>
<evidence type="ECO:0000256" key="1">
    <source>
        <dbReference type="ARBA" id="ARBA00023015"/>
    </source>
</evidence>
<dbReference type="GO" id="GO:0003700">
    <property type="term" value="F:DNA-binding transcription factor activity"/>
    <property type="evidence" value="ECO:0007669"/>
    <property type="project" value="InterPro"/>
</dbReference>
<dbReference type="EMBL" id="QYUR01000006">
    <property type="protein sequence ID" value="RJG10300.1"/>
    <property type="molecule type" value="Genomic_DNA"/>
</dbReference>
<keyword evidence="2 8" id="KW-0238">DNA-binding</keyword>
<dbReference type="AlphaFoldDB" id="A0A418XCZ6"/>
<dbReference type="SUPFAM" id="SSF52172">
    <property type="entry name" value="CheY-like"/>
    <property type="match status" value="1"/>
</dbReference>
<dbReference type="Gene3D" id="3.40.50.2300">
    <property type="match status" value="1"/>
</dbReference>
<keyword evidence="1" id="KW-0805">Transcription regulation</keyword>
<dbReference type="PRINTS" id="PR00032">
    <property type="entry name" value="HTHARAC"/>
</dbReference>
<dbReference type="OrthoDB" id="9814125at2"/>
<dbReference type="SMART" id="SM00342">
    <property type="entry name" value="HTH_ARAC"/>
    <property type="match status" value="1"/>
</dbReference>
<dbReference type="Proteomes" id="UP000284021">
    <property type="component" value="Unassembled WGS sequence"/>
</dbReference>
<evidence type="ECO:0000256" key="2">
    <source>
        <dbReference type="ARBA" id="ARBA00023125"/>
    </source>
</evidence>
<dbReference type="PROSITE" id="PS01124">
    <property type="entry name" value="HTH_ARAC_FAMILY_2"/>
    <property type="match status" value="1"/>
</dbReference>
<dbReference type="InterPro" id="IPR018060">
    <property type="entry name" value="HTH_AraC"/>
</dbReference>
<dbReference type="GO" id="GO:0000160">
    <property type="term" value="P:phosphorelay signal transduction system"/>
    <property type="evidence" value="ECO:0007669"/>
    <property type="project" value="InterPro"/>
</dbReference>
<feature type="domain" description="HTH araC/xylS-type" evidence="6">
    <location>
        <begin position="156"/>
        <end position="254"/>
    </location>
</feature>
<evidence type="ECO:0000256" key="5">
    <source>
        <dbReference type="PROSITE-ProRule" id="PRU00169"/>
    </source>
</evidence>
<dbReference type="InterPro" id="IPR020449">
    <property type="entry name" value="Tscrpt_reg_AraC-type_HTH"/>
</dbReference>
<dbReference type="GO" id="GO:0043565">
    <property type="term" value="F:sequence-specific DNA binding"/>
    <property type="evidence" value="ECO:0007669"/>
    <property type="project" value="InterPro"/>
</dbReference>
<sequence length="265" mass="29944">MNLPCLVWTDLRTSRIEHSSVSDLDAHFRIQHVVEMAAIPQSIDQTSPLLACFEYDYPNLAALKALRSTKQAHPSLPILMLTVHHSEALAVWAFRTRVWDYLVKPVSAEELWSRIEPLLSVLPLGRDGGREIAMPAPPIPLESRFGIPDLAQQEAQCAVTYVELHYGEPLRLQDVASFCNMGIYEFSRAFKHAYGLTFGEYLCQYRLQRALELLSNPHAMISEVACAVGFPNASHFTRMFHQRIGVTPSQYRLNPSSWHNSAKNA</sequence>
<evidence type="ECO:0000259" key="7">
    <source>
        <dbReference type="PROSITE" id="PS50110"/>
    </source>
</evidence>
<dbReference type="PROSITE" id="PS50110">
    <property type="entry name" value="RESPONSE_REGULATORY"/>
    <property type="match status" value="1"/>
</dbReference>
<proteinExistence type="predicted"/>